<accession>A0A9N9RJV2</accession>
<proteinExistence type="predicted"/>
<name>A0A9N9RJV2_9DIPT</name>
<organism evidence="1 2">
    <name type="scientific">Chironomus riparius</name>
    <dbReference type="NCBI Taxonomy" id="315576"/>
    <lineage>
        <taxon>Eukaryota</taxon>
        <taxon>Metazoa</taxon>
        <taxon>Ecdysozoa</taxon>
        <taxon>Arthropoda</taxon>
        <taxon>Hexapoda</taxon>
        <taxon>Insecta</taxon>
        <taxon>Pterygota</taxon>
        <taxon>Neoptera</taxon>
        <taxon>Endopterygota</taxon>
        <taxon>Diptera</taxon>
        <taxon>Nematocera</taxon>
        <taxon>Chironomoidea</taxon>
        <taxon>Chironomidae</taxon>
        <taxon>Chironominae</taxon>
        <taxon>Chironomus</taxon>
    </lineage>
</organism>
<sequence>MAESQIQDELKDICNTYIKLTSFLIELGYEVFADRMDSMDQIQCLETTLRVLEIMNDFHQEAQSSNINKTTVIDGGLGRSGYTRQQGGQEKVIAQINSEKLKDLIKESLESSLKERLPSKIPIGNLNQYKDSLDILMEALEEAEVDRLARKALKTPKVSNERIKKMAQKAEAWRQQMYSDSAKAKKWKTAPKKQIDYFYDDAAPSTSATHNTSINVENLNLEI</sequence>
<dbReference type="EMBL" id="OU895877">
    <property type="protein sequence ID" value="CAG9798492.1"/>
    <property type="molecule type" value="Genomic_DNA"/>
</dbReference>
<protein>
    <submittedName>
        <fullName evidence="1">Uncharacterized protein</fullName>
    </submittedName>
</protein>
<gene>
    <name evidence="1" type="ORF">CHIRRI_LOCUS1474</name>
</gene>
<evidence type="ECO:0000313" key="2">
    <source>
        <dbReference type="Proteomes" id="UP001153620"/>
    </source>
</evidence>
<dbReference type="AlphaFoldDB" id="A0A9N9RJV2"/>
<reference evidence="1" key="1">
    <citation type="submission" date="2022-01" db="EMBL/GenBank/DDBJ databases">
        <authorList>
            <person name="King R."/>
        </authorList>
    </citation>
    <scope>NUCLEOTIDE SEQUENCE</scope>
</reference>
<evidence type="ECO:0000313" key="1">
    <source>
        <dbReference type="EMBL" id="CAG9798492.1"/>
    </source>
</evidence>
<dbReference type="Proteomes" id="UP001153620">
    <property type="component" value="Chromosome 1"/>
</dbReference>
<reference evidence="1" key="2">
    <citation type="submission" date="2022-10" db="EMBL/GenBank/DDBJ databases">
        <authorList>
            <consortium name="ENA_rothamsted_submissions"/>
            <consortium name="culmorum"/>
            <person name="King R."/>
        </authorList>
    </citation>
    <scope>NUCLEOTIDE SEQUENCE</scope>
</reference>
<keyword evidence="2" id="KW-1185">Reference proteome</keyword>